<dbReference type="Pfam" id="PF12697">
    <property type="entry name" value="Abhydrolase_6"/>
    <property type="match status" value="1"/>
</dbReference>
<dbReference type="GO" id="GO:0016787">
    <property type="term" value="F:hydrolase activity"/>
    <property type="evidence" value="ECO:0007669"/>
    <property type="project" value="UniProtKB-KW"/>
</dbReference>
<dbReference type="Proteomes" id="UP001595604">
    <property type="component" value="Unassembled WGS sequence"/>
</dbReference>
<dbReference type="Gene3D" id="3.40.50.1820">
    <property type="entry name" value="alpha/beta hydrolase"/>
    <property type="match status" value="1"/>
</dbReference>
<keyword evidence="3" id="KW-1185">Reference proteome</keyword>
<reference evidence="3" key="1">
    <citation type="journal article" date="2019" name="Int. J. Syst. Evol. Microbiol.">
        <title>The Global Catalogue of Microorganisms (GCM) 10K type strain sequencing project: providing services to taxonomists for standard genome sequencing and annotation.</title>
        <authorList>
            <consortium name="The Broad Institute Genomics Platform"/>
            <consortium name="The Broad Institute Genome Sequencing Center for Infectious Disease"/>
            <person name="Wu L."/>
            <person name="Ma J."/>
        </authorList>
    </citation>
    <scope>NUCLEOTIDE SEQUENCE [LARGE SCALE GENOMIC DNA]</scope>
    <source>
        <strain evidence="3">KCTC 42984</strain>
    </source>
</reference>
<keyword evidence="2" id="KW-0378">Hydrolase</keyword>
<dbReference type="InterPro" id="IPR000073">
    <property type="entry name" value="AB_hydrolase_1"/>
</dbReference>
<gene>
    <name evidence="2" type="ORF">ACFOD9_00655</name>
</gene>
<dbReference type="RefSeq" id="WP_379508149.1">
    <property type="nucleotide sequence ID" value="NZ_JBHRTQ010000001.1"/>
</dbReference>
<evidence type="ECO:0000259" key="1">
    <source>
        <dbReference type="Pfam" id="PF12697"/>
    </source>
</evidence>
<proteinExistence type="predicted"/>
<evidence type="ECO:0000313" key="3">
    <source>
        <dbReference type="Proteomes" id="UP001595604"/>
    </source>
</evidence>
<accession>A0ABV7IRD6</accession>
<dbReference type="EMBL" id="JBHRTQ010000001">
    <property type="protein sequence ID" value="MFC3172752.1"/>
    <property type="molecule type" value="Genomic_DNA"/>
</dbReference>
<feature type="domain" description="AB hydrolase-1" evidence="1">
    <location>
        <begin position="51"/>
        <end position="282"/>
    </location>
</feature>
<name>A0ABV7IRD6_9SPHN</name>
<organism evidence="2 3">
    <name type="scientific">Novosphingobium bradum</name>
    <dbReference type="NCBI Taxonomy" id="1737444"/>
    <lineage>
        <taxon>Bacteria</taxon>
        <taxon>Pseudomonadati</taxon>
        <taxon>Pseudomonadota</taxon>
        <taxon>Alphaproteobacteria</taxon>
        <taxon>Sphingomonadales</taxon>
        <taxon>Sphingomonadaceae</taxon>
        <taxon>Novosphingobium</taxon>
    </lineage>
</organism>
<comment type="caution">
    <text evidence="2">The sequence shown here is derived from an EMBL/GenBank/DDBJ whole genome shotgun (WGS) entry which is preliminary data.</text>
</comment>
<dbReference type="SUPFAM" id="SSF53474">
    <property type="entry name" value="alpha/beta-Hydrolases"/>
    <property type="match status" value="1"/>
</dbReference>
<sequence length="302" mass="32380">MPEAVPSPVADPAEQVAALERRAERFAIPCGEGTMVWRRWGPEGGAAAPVLLLVHGAQGSWTHWFRNIPDLARTHTVWAPDIPGCGESAAVADDGPVREAIAEAFARGLRELVGEGLPIDAVGFSFGAITLASLDVLHPGLLRRLVIVDAGGLHTPHGHFELKRIKGLEGAERVAVLRENLLAFMLHDPATADALTVHIHATNIAQAGRRLNVGPLVLPDKLLTALPHVSAQVDAIWGDSDAPHPDPAVQEAALRTAVPDLEFRVLPDAGHWAMYERPEAFDRALRELLALPLRKGCGARRG</sequence>
<dbReference type="InterPro" id="IPR029058">
    <property type="entry name" value="AB_hydrolase_fold"/>
</dbReference>
<dbReference type="PANTHER" id="PTHR46438">
    <property type="entry name" value="ALPHA/BETA-HYDROLASES SUPERFAMILY PROTEIN"/>
    <property type="match status" value="1"/>
</dbReference>
<protein>
    <submittedName>
        <fullName evidence="2">Alpha/beta fold hydrolase</fullName>
    </submittedName>
</protein>
<evidence type="ECO:0000313" key="2">
    <source>
        <dbReference type="EMBL" id="MFC3172752.1"/>
    </source>
</evidence>